<gene>
    <name evidence="6" type="ORF">EV675_5822</name>
</gene>
<dbReference type="InterPro" id="IPR011766">
    <property type="entry name" value="TPP_enzyme_TPP-bd"/>
</dbReference>
<accession>A0A4Q7N6U3</accession>
<keyword evidence="3" id="KW-0456">Lyase</keyword>
<evidence type="ECO:0000256" key="2">
    <source>
        <dbReference type="ARBA" id="ARBA00023052"/>
    </source>
</evidence>
<dbReference type="InterPro" id="IPR000399">
    <property type="entry name" value="TPP-bd_CS"/>
</dbReference>
<keyword evidence="1" id="KW-0210">Decarboxylase</keyword>
<comment type="caution">
    <text evidence="6">The sequence shown here is derived from an EMBL/GenBank/DDBJ whole genome shotgun (WGS) entry which is preliminary data.</text>
</comment>
<proteinExistence type="predicted"/>
<evidence type="ECO:0000256" key="4">
    <source>
        <dbReference type="SAM" id="Phobius"/>
    </source>
</evidence>
<dbReference type="Gene3D" id="3.40.50.970">
    <property type="match status" value="1"/>
</dbReference>
<dbReference type="AlphaFoldDB" id="A0A4Q7N6U3"/>
<feature type="transmembrane region" description="Helical" evidence="4">
    <location>
        <begin position="57"/>
        <end position="76"/>
    </location>
</feature>
<dbReference type="PANTHER" id="PTHR42818">
    <property type="entry name" value="SULFOPYRUVATE DECARBOXYLASE SUBUNIT ALPHA"/>
    <property type="match status" value="1"/>
</dbReference>
<feature type="domain" description="Thiamine pyrophosphate enzyme TPP-binding" evidence="5">
    <location>
        <begin position="40"/>
        <end position="172"/>
    </location>
</feature>
<name>A0A4Q7N6U3_9BURK</name>
<dbReference type="GO" id="GO:0000287">
    <property type="term" value="F:magnesium ion binding"/>
    <property type="evidence" value="ECO:0007669"/>
    <property type="project" value="InterPro"/>
</dbReference>
<dbReference type="PROSITE" id="PS00187">
    <property type="entry name" value="TPP_ENZYMES"/>
    <property type="match status" value="1"/>
</dbReference>
<dbReference type="SUPFAM" id="SSF52518">
    <property type="entry name" value="Thiamin diphosphate-binding fold (THDP-binding)"/>
    <property type="match status" value="1"/>
</dbReference>
<dbReference type="GO" id="GO:0030976">
    <property type="term" value="F:thiamine pyrophosphate binding"/>
    <property type="evidence" value="ECO:0007669"/>
    <property type="project" value="InterPro"/>
</dbReference>
<evidence type="ECO:0000313" key="7">
    <source>
        <dbReference type="Proteomes" id="UP000292445"/>
    </source>
</evidence>
<keyword evidence="4" id="KW-0812">Transmembrane</keyword>
<dbReference type="GO" id="GO:0044281">
    <property type="term" value="P:small molecule metabolic process"/>
    <property type="evidence" value="ECO:0007669"/>
    <property type="project" value="UniProtKB-ARBA"/>
</dbReference>
<keyword evidence="4" id="KW-1133">Transmembrane helix</keyword>
<dbReference type="Pfam" id="PF02775">
    <property type="entry name" value="TPP_enzyme_C"/>
    <property type="match status" value="1"/>
</dbReference>
<keyword evidence="7" id="KW-1185">Reference proteome</keyword>
<dbReference type="Proteomes" id="UP000292445">
    <property type="component" value="Unassembled WGS sequence"/>
</dbReference>
<dbReference type="RefSeq" id="WP_130362145.1">
    <property type="nucleotide sequence ID" value="NZ_SGXC01000004.1"/>
</dbReference>
<evidence type="ECO:0000313" key="6">
    <source>
        <dbReference type="EMBL" id="RZS77096.1"/>
    </source>
</evidence>
<reference evidence="6 7" key="1">
    <citation type="submission" date="2019-02" db="EMBL/GenBank/DDBJ databases">
        <title>Genomic Encyclopedia of Type Strains, Phase IV (KMG-IV): sequencing the most valuable type-strain genomes for metagenomic binning, comparative biology and taxonomic classification.</title>
        <authorList>
            <person name="Goeker M."/>
        </authorList>
    </citation>
    <scope>NUCLEOTIDE SEQUENCE [LARGE SCALE GENOMIC DNA]</scope>
    <source>
        <strain evidence="6 7">K24</strain>
    </source>
</reference>
<evidence type="ECO:0000259" key="5">
    <source>
        <dbReference type="Pfam" id="PF02775"/>
    </source>
</evidence>
<dbReference type="PANTHER" id="PTHR42818:SF1">
    <property type="entry name" value="SULFOPYRUVATE DECARBOXYLASE"/>
    <property type="match status" value="1"/>
</dbReference>
<sequence length="204" mass="21626">MSNSELRSISRASAKVMNRSDLTRRLVARLEREEAVIGGIGNSNFDLWASGQRPQNFYMLGSMGLAIPIALGVAMAQPGRKVFALEGDGSLLMELGALGTVAAHAPCNLAIVVWDNGMYQITGSQKTLTSSKVDLVGMARAAGLERSSWALDEAHFESLVGQALDGDGPWVIGARIDGGKPAGTTERDPARIRLRFMQGLGVAA</sequence>
<dbReference type="GO" id="GO:0016831">
    <property type="term" value="F:carboxy-lyase activity"/>
    <property type="evidence" value="ECO:0007669"/>
    <property type="project" value="UniProtKB-KW"/>
</dbReference>
<keyword evidence="4" id="KW-0472">Membrane</keyword>
<dbReference type="InterPro" id="IPR029061">
    <property type="entry name" value="THDP-binding"/>
</dbReference>
<organism evidence="6 7">
    <name type="scientific">Pigmentiphaga kullae</name>
    <dbReference type="NCBI Taxonomy" id="151784"/>
    <lineage>
        <taxon>Bacteria</taxon>
        <taxon>Pseudomonadati</taxon>
        <taxon>Pseudomonadota</taxon>
        <taxon>Betaproteobacteria</taxon>
        <taxon>Burkholderiales</taxon>
        <taxon>Alcaligenaceae</taxon>
        <taxon>Pigmentiphaga</taxon>
    </lineage>
</organism>
<evidence type="ECO:0000256" key="1">
    <source>
        <dbReference type="ARBA" id="ARBA00022793"/>
    </source>
</evidence>
<dbReference type="OrthoDB" id="6843902at2"/>
<protein>
    <submittedName>
        <fullName evidence="6">Thiamine pyrophosphate-dependent enzyme</fullName>
    </submittedName>
</protein>
<dbReference type="InterPro" id="IPR051818">
    <property type="entry name" value="TPP_dependent_decarboxylase"/>
</dbReference>
<evidence type="ECO:0000256" key="3">
    <source>
        <dbReference type="ARBA" id="ARBA00023239"/>
    </source>
</evidence>
<keyword evidence="2" id="KW-0786">Thiamine pyrophosphate</keyword>
<dbReference type="EMBL" id="SGXC01000004">
    <property type="protein sequence ID" value="RZS77096.1"/>
    <property type="molecule type" value="Genomic_DNA"/>
</dbReference>
<dbReference type="NCBIfam" id="NF004813">
    <property type="entry name" value="PRK06163.1"/>
    <property type="match status" value="1"/>
</dbReference>